<evidence type="ECO:0000313" key="2">
    <source>
        <dbReference type="EMBL" id="KKM69784.1"/>
    </source>
</evidence>
<dbReference type="EMBL" id="LAZR01009931">
    <property type="protein sequence ID" value="KKM69784.1"/>
    <property type="molecule type" value="Genomic_DNA"/>
</dbReference>
<feature type="region of interest" description="Disordered" evidence="1">
    <location>
        <begin position="98"/>
        <end position="186"/>
    </location>
</feature>
<comment type="caution">
    <text evidence="2">The sequence shown here is derived from an EMBL/GenBank/DDBJ whole genome shotgun (WGS) entry which is preliminary data.</text>
</comment>
<organism evidence="2">
    <name type="scientific">marine sediment metagenome</name>
    <dbReference type="NCBI Taxonomy" id="412755"/>
    <lineage>
        <taxon>unclassified sequences</taxon>
        <taxon>metagenomes</taxon>
        <taxon>ecological metagenomes</taxon>
    </lineage>
</organism>
<protein>
    <submittedName>
        <fullName evidence="2">Uncharacterized protein</fullName>
    </submittedName>
</protein>
<proteinExistence type="predicted"/>
<gene>
    <name evidence="2" type="ORF">LCGC14_1447270</name>
</gene>
<sequence>AAQAGGGPEGIAGGFAATGGLGTPSPFSGLLDRLLEDLGGFAGGNPINPQTGMPLTPDEMAFLRRFEGLSLEEQASQIQYLGGDAWEFLRDWAERERAGATKIVPPDPTEPTPSGDIRGLIEQIGGQRPQDLPPTPALPPTGLPGPPPRSPGPATPGLPNFTFGRPRAVANSARRGANSGILRGLR</sequence>
<reference evidence="2" key="1">
    <citation type="journal article" date="2015" name="Nature">
        <title>Complex archaea that bridge the gap between prokaryotes and eukaryotes.</title>
        <authorList>
            <person name="Spang A."/>
            <person name="Saw J.H."/>
            <person name="Jorgensen S.L."/>
            <person name="Zaremba-Niedzwiedzka K."/>
            <person name="Martijn J."/>
            <person name="Lind A.E."/>
            <person name="van Eijk R."/>
            <person name="Schleper C."/>
            <person name="Guy L."/>
            <person name="Ettema T.J."/>
        </authorList>
    </citation>
    <scope>NUCLEOTIDE SEQUENCE</scope>
</reference>
<evidence type="ECO:0000256" key="1">
    <source>
        <dbReference type="SAM" id="MobiDB-lite"/>
    </source>
</evidence>
<feature type="compositionally biased region" description="Pro residues" evidence="1">
    <location>
        <begin position="131"/>
        <end position="156"/>
    </location>
</feature>
<name>A0A0F9JIW6_9ZZZZ</name>
<accession>A0A0F9JIW6</accession>
<feature type="non-terminal residue" evidence="2">
    <location>
        <position position="1"/>
    </location>
</feature>
<dbReference type="AlphaFoldDB" id="A0A0F9JIW6"/>